<gene>
    <name evidence="2" type="ordered locus">Tneu_0113</name>
</gene>
<proteinExistence type="predicted"/>
<dbReference type="Proteomes" id="UP000001694">
    <property type="component" value="Chromosome"/>
</dbReference>
<name>B1YA97_PYRNV</name>
<evidence type="ECO:0000313" key="2">
    <source>
        <dbReference type="EMBL" id="ACB39071.1"/>
    </source>
</evidence>
<feature type="transmembrane region" description="Helical" evidence="1">
    <location>
        <begin position="7"/>
        <end position="27"/>
    </location>
</feature>
<keyword evidence="1" id="KW-1133">Transmembrane helix</keyword>
<reference evidence="2" key="1">
    <citation type="submission" date="2008-03" db="EMBL/GenBank/DDBJ databases">
        <title>Complete sequence of Thermoproteus neutrophilus V24Sta.</title>
        <authorList>
            <consortium name="US DOE Joint Genome Institute"/>
            <person name="Copeland A."/>
            <person name="Lucas S."/>
            <person name="Lapidus A."/>
            <person name="Glavina del Rio T."/>
            <person name="Dalin E."/>
            <person name="Tice H."/>
            <person name="Bruce D."/>
            <person name="Goodwin L."/>
            <person name="Pitluck S."/>
            <person name="Sims D."/>
            <person name="Brettin T."/>
            <person name="Detter J.C."/>
            <person name="Han C."/>
            <person name="Kuske C.R."/>
            <person name="Schmutz J."/>
            <person name="Larimer F."/>
            <person name="Land M."/>
            <person name="Hauser L."/>
            <person name="Kyrpides N."/>
            <person name="Mikhailova N."/>
            <person name="Biddle J.F."/>
            <person name="Zhang Z."/>
            <person name="Fitz-Gibbon S.T."/>
            <person name="Lowe T.M."/>
            <person name="Saltikov C."/>
            <person name="House C.H."/>
            <person name="Richardson P."/>
        </authorList>
    </citation>
    <scope>NUCLEOTIDE SEQUENCE [LARGE SCALE GENOMIC DNA]</scope>
    <source>
        <strain evidence="2">V24Sta</strain>
    </source>
</reference>
<keyword evidence="1" id="KW-0472">Membrane</keyword>
<dbReference type="eggNOG" id="arCOG05475">
    <property type="taxonomic scope" value="Archaea"/>
</dbReference>
<evidence type="ECO:0000256" key="1">
    <source>
        <dbReference type="SAM" id="Phobius"/>
    </source>
</evidence>
<accession>B1YA97</accession>
<dbReference type="HOGENOM" id="CLU_622048_0_0_2"/>
<keyword evidence="1" id="KW-0812">Transmembrane</keyword>
<keyword evidence="3" id="KW-1185">Reference proteome</keyword>
<sequence length="440" mass="47618">MRGLESVELVVTVALLLAFVGGTYYFFTWVSDFSKQQQLQADLSAQAQNVLDRIIYYRPYNPLKELGVGLDGRYVDDRYIALYALAAGGRPPGQTCTIQSQALASAVGTSQATLVGRGWLYVDPQQLSLDYVDIVKDLFGSVAPDGVTPLYNKYDLWLTITPVVNATCSINNDGTASLQLFTTYGRRPVDGKVVYTILYAAPSGSSGVLCSKTGVGYTQGGTLVVKWQDQLTCDPQGTVVPDTNTGTLVVIFEKIDRPATLCYAVAGKQRPLAYGFVLPTSSGPVLYIAHDATVSCGSGNLPALGVRYVDLFWGGSRYRVASDVTLDPGVGRGRVKVDRCSACTGSSQCAACYIDGIPPAAKLAVIYVERNSQGQSDQTPLVDLIVVPVAPYPPLMRVDVRTWLRWGFVNTPQVYSAVATRVVDSPTSTYNFTLVLYRWP</sequence>
<dbReference type="STRING" id="444157.Tneu_0113"/>
<dbReference type="GeneID" id="6166228"/>
<dbReference type="OrthoDB" id="28382at2157"/>
<dbReference type="KEGG" id="tne:Tneu_0113"/>
<dbReference type="EMBL" id="CP001014">
    <property type="protein sequence ID" value="ACB39071.1"/>
    <property type="molecule type" value="Genomic_DNA"/>
</dbReference>
<dbReference type="RefSeq" id="WP_012349492.1">
    <property type="nucleotide sequence ID" value="NC_010525.1"/>
</dbReference>
<evidence type="ECO:0000313" key="3">
    <source>
        <dbReference type="Proteomes" id="UP000001694"/>
    </source>
</evidence>
<dbReference type="AlphaFoldDB" id="B1YA97"/>
<organism evidence="2 3">
    <name type="scientific">Pyrobaculum neutrophilum (strain DSM 2338 / JCM 9278 / NBRC 100436 / V24Sta)</name>
    <name type="common">Thermoproteus neutrophilus</name>
    <dbReference type="NCBI Taxonomy" id="444157"/>
    <lineage>
        <taxon>Archaea</taxon>
        <taxon>Thermoproteota</taxon>
        <taxon>Thermoprotei</taxon>
        <taxon>Thermoproteales</taxon>
        <taxon>Thermoproteaceae</taxon>
        <taxon>Pyrobaculum</taxon>
    </lineage>
</organism>
<protein>
    <submittedName>
        <fullName evidence="2">Uncharacterized protein</fullName>
    </submittedName>
</protein>